<dbReference type="Proteomes" id="UP001064879">
    <property type="component" value="Chromosome"/>
</dbReference>
<evidence type="ECO:0008006" key="3">
    <source>
        <dbReference type="Google" id="ProtNLM"/>
    </source>
</evidence>
<keyword evidence="2" id="KW-1185">Reference proteome</keyword>
<name>A0ABY5SUV7_9MICO</name>
<sequence>MRSSTSRDLERFRWTHPRLPRHTSIAVCPAEAVDRLGLARLSPTDRAGATGLLLALLSEEFAAPADRINLHRPRPEAHFRYGHRPATATAGPGTPILLTSLARAPGCIAAAVSRGRIGIDIEQTQTDEQGRDLLTLVHPADRAAARFAEAGPGWVATMIWTRIEAGVKLRGTGLRRDPASLRVGVGPAPLPLARVQTLTIGCDRRGRTASSVTENSVSDRSVSEYSVSDFAVSVAWESRLLRS</sequence>
<accession>A0ABY5SUV7</accession>
<dbReference type="EMBL" id="CP093443">
    <property type="protein sequence ID" value="UVI36849.1"/>
    <property type="molecule type" value="Genomic_DNA"/>
</dbReference>
<proteinExistence type="predicted"/>
<gene>
    <name evidence="1" type="ORF">L1F31_04095</name>
</gene>
<dbReference type="SUPFAM" id="SSF56214">
    <property type="entry name" value="4'-phosphopantetheinyl transferase"/>
    <property type="match status" value="1"/>
</dbReference>
<reference evidence="1" key="1">
    <citation type="submission" date="2022-03" db="EMBL/GenBank/DDBJ databases">
        <title>Brevibacterium spongiae sp. nov., isolated from marine sponge.</title>
        <authorList>
            <person name="Li Z."/>
            <person name="Zhang M."/>
        </authorList>
    </citation>
    <scope>NUCLEOTIDE SEQUENCE</scope>
    <source>
        <strain evidence="1">WHS-Z9</strain>
    </source>
</reference>
<protein>
    <recommendedName>
        <fullName evidence="3">4'-phosphopantetheinyl transferase superfamily protein</fullName>
    </recommendedName>
</protein>
<dbReference type="RefSeq" id="WP_265419415.1">
    <property type="nucleotide sequence ID" value="NZ_CP093443.1"/>
</dbReference>
<dbReference type="InterPro" id="IPR037143">
    <property type="entry name" value="4-PPantetheinyl_Trfase_dom_sf"/>
</dbReference>
<evidence type="ECO:0000313" key="1">
    <source>
        <dbReference type="EMBL" id="UVI36849.1"/>
    </source>
</evidence>
<evidence type="ECO:0000313" key="2">
    <source>
        <dbReference type="Proteomes" id="UP001064879"/>
    </source>
</evidence>
<organism evidence="1 2">
    <name type="scientific">Brevibacterium spongiae</name>
    <dbReference type="NCBI Taxonomy" id="2909672"/>
    <lineage>
        <taxon>Bacteria</taxon>
        <taxon>Bacillati</taxon>
        <taxon>Actinomycetota</taxon>
        <taxon>Actinomycetes</taxon>
        <taxon>Micrococcales</taxon>
        <taxon>Brevibacteriaceae</taxon>
        <taxon>Brevibacterium</taxon>
    </lineage>
</organism>